<dbReference type="Proteomes" id="UP000887574">
    <property type="component" value="Unplaced"/>
</dbReference>
<dbReference type="Gene3D" id="3.30.420.10">
    <property type="entry name" value="Ribonuclease H-like superfamily/Ribonuclease H"/>
    <property type="match status" value="1"/>
</dbReference>
<dbReference type="AlphaFoldDB" id="A0A915E8E3"/>
<dbReference type="WBParaSite" id="jg3643">
    <property type="protein sequence ID" value="jg3643"/>
    <property type="gene ID" value="jg3643"/>
</dbReference>
<evidence type="ECO:0000313" key="2">
    <source>
        <dbReference type="Proteomes" id="UP000887574"/>
    </source>
</evidence>
<dbReference type="GO" id="GO:0003676">
    <property type="term" value="F:nucleic acid binding"/>
    <property type="evidence" value="ECO:0007669"/>
    <property type="project" value="InterPro"/>
</dbReference>
<dbReference type="InterPro" id="IPR003165">
    <property type="entry name" value="Piwi"/>
</dbReference>
<reference evidence="3" key="1">
    <citation type="submission" date="2022-11" db="UniProtKB">
        <authorList>
            <consortium name="WormBaseParasite"/>
        </authorList>
    </citation>
    <scope>IDENTIFICATION</scope>
</reference>
<evidence type="ECO:0000259" key="1">
    <source>
        <dbReference type="SMART" id="SM00950"/>
    </source>
</evidence>
<evidence type="ECO:0000313" key="3">
    <source>
        <dbReference type="WBParaSite" id="jg3643"/>
    </source>
</evidence>
<name>A0A915E8E3_9BILA</name>
<proteinExistence type="predicted"/>
<dbReference type="SUPFAM" id="SSF53098">
    <property type="entry name" value="Ribonuclease H-like"/>
    <property type="match status" value="1"/>
</dbReference>
<dbReference type="Pfam" id="PF02171">
    <property type="entry name" value="Piwi"/>
    <property type="match status" value="1"/>
</dbReference>
<dbReference type="PANTHER" id="PTHR22891">
    <property type="entry name" value="EUKARYOTIC TRANSLATION INITIATION FACTOR 2C"/>
    <property type="match status" value="1"/>
</dbReference>
<dbReference type="InterPro" id="IPR036397">
    <property type="entry name" value="RNaseH_sf"/>
</dbReference>
<dbReference type="SMART" id="SM00950">
    <property type="entry name" value="Piwi"/>
    <property type="match status" value="1"/>
</dbReference>
<organism evidence="2 3">
    <name type="scientific">Ditylenchus dipsaci</name>
    <dbReference type="NCBI Taxonomy" id="166011"/>
    <lineage>
        <taxon>Eukaryota</taxon>
        <taxon>Metazoa</taxon>
        <taxon>Ecdysozoa</taxon>
        <taxon>Nematoda</taxon>
        <taxon>Chromadorea</taxon>
        <taxon>Rhabditida</taxon>
        <taxon>Tylenchina</taxon>
        <taxon>Tylenchomorpha</taxon>
        <taxon>Sphaerularioidea</taxon>
        <taxon>Anguinidae</taxon>
        <taxon>Anguininae</taxon>
        <taxon>Ditylenchus</taxon>
    </lineage>
</organism>
<dbReference type="Gene3D" id="3.40.50.2300">
    <property type="match status" value="1"/>
</dbReference>
<protein>
    <submittedName>
        <fullName evidence="3">Piwi domain-containing protein</fullName>
    </submittedName>
</protein>
<keyword evidence="2" id="KW-1185">Reference proteome</keyword>
<accession>A0A915E8E3</accession>
<feature type="domain" description="Piwi" evidence="1">
    <location>
        <begin position="115"/>
        <end position="433"/>
    </location>
</feature>
<dbReference type="InterPro" id="IPR012337">
    <property type="entry name" value="RNaseH-like_sf"/>
</dbReference>
<sequence>MKTATSLNLWNADALKTADIKVLEFPIELKADTIAAPTIEFANQRTVHVGPRFTWKGERYIVPTGCGRWAAYAFLSGRDHQHFDRDSFKSSLICMFGSARCEVSPSNIRMKLVSTVLHLLISRSFNGVKFAEQRYQIVSQCLRFGTMNNVVKKSQHLTNENIVNKTNVKFGGLNYSLQMTTRGPRMLKQEHAIYWDWKQSSRWWFQDAKEELPQKEVAEGSKTIILLLLLSGFLLMSDQVEVSIFVGDFVFQQPQREEKVDVIASIVKRCTNMFHQARVLFLRESSFIEADVARDNSKWLWSTRCRLLSMLFVSWGVTRLSLRHFCQQIAGGPILQQMVYRPTQKPDVQNIQPGVVIDHTVVHPIFCEFFLNSHRALQGTARTPKYTILLDENNMKLHRSKACLTISVMVTKSSICRLHFLLRSTSQIDTLNVGERSISSTWRMWATSNLTTSNYLVS</sequence>